<sequence>MDNHCHAIGMEILTLDLMAHRCPLALLMVKRECRDLLSTQKLEIKVLADGTQMDIIRYLKNNGFILDIQAENTYQLVIIVKKGL</sequence>
<feature type="domain" description="UPF0033" evidence="1">
    <location>
        <begin position="14"/>
        <end position="78"/>
    </location>
</feature>
<name>A0A1T5I257_9GAMM</name>
<dbReference type="SUPFAM" id="SSF64307">
    <property type="entry name" value="SirA-like"/>
    <property type="match status" value="1"/>
</dbReference>
<dbReference type="InterPro" id="IPR036868">
    <property type="entry name" value="TusA-like_sf"/>
</dbReference>
<organism evidence="2 3">
    <name type="scientific">Photobacterium piscicola</name>
    <dbReference type="NCBI Taxonomy" id="1378299"/>
    <lineage>
        <taxon>Bacteria</taxon>
        <taxon>Pseudomonadati</taxon>
        <taxon>Pseudomonadota</taxon>
        <taxon>Gammaproteobacteria</taxon>
        <taxon>Vibrionales</taxon>
        <taxon>Vibrionaceae</taxon>
        <taxon>Photobacterium</taxon>
    </lineage>
</organism>
<reference evidence="2 3" key="1">
    <citation type="submission" date="2017-02" db="EMBL/GenBank/DDBJ databases">
        <authorList>
            <person name="Peterson S.W."/>
        </authorList>
    </citation>
    <scope>NUCLEOTIDE SEQUENCE [LARGE SCALE GENOMIC DNA]</scope>
    <source>
        <strain evidence="3">type strain: NCCB 100098</strain>
    </source>
</reference>
<dbReference type="InterPro" id="IPR001455">
    <property type="entry name" value="TusA-like"/>
</dbReference>
<protein>
    <submittedName>
        <fullName evidence="2">SirA-like protein</fullName>
    </submittedName>
</protein>
<evidence type="ECO:0000313" key="3">
    <source>
        <dbReference type="Proteomes" id="UP000189966"/>
    </source>
</evidence>
<dbReference type="Gene3D" id="3.30.110.40">
    <property type="entry name" value="TusA-like domain"/>
    <property type="match status" value="1"/>
</dbReference>
<proteinExistence type="predicted"/>
<gene>
    <name evidence="2" type="ORF">CZ809_02732</name>
</gene>
<evidence type="ECO:0000259" key="1">
    <source>
        <dbReference type="Pfam" id="PF01206"/>
    </source>
</evidence>
<accession>A0A1T5I257</accession>
<dbReference type="AlphaFoldDB" id="A0A1T5I257"/>
<dbReference type="Pfam" id="PF01206">
    <property type="entry name" value="TusA"/>
    <property type="match status" value="1"/>
</dbReference>
<dbReference type="RefSeq" id="WP_235865941.1">
    <property type="nucleotide sequence ID" value="NZ_CP175534.1"/>
</dbReference>
<evidence type="ECO:0000313" key="2">
    <source>
        <dbReference type="EMBL" id="SKC33174.1"/>
    </source>
</evidence>
<dbReference type="EMBL" id="FUZI01000004">
    <property type="protein sequence ID" value="SKC33174.1"/>
    <property type="molecule type" value="Genomic_DNA"/>
</dbReference>
<dbReference type="Proteomes" id="UP000189966">
    <property type="component" value="Unassembled WGS sequence"/>
</dbReference>